<evidence type="ECO:0000256" key="7">
    <source>
        <dbReference type="RuleBase" id="RU000454"/>
    </source>
</evidence>
<keyword evidence="2 7" id="KW-0645">Protease</keyword>
<dbReference type="CDD" id="cd05476">
    <property type="entry name" value="pepsin_A_like_plant"/>
    <property type="match status" value="1"/>
</dbReference>
<evidence type="ECO:0000256" key="8">
    <source>
        <dbReference type="SAM" id="SignalP"/>
    </source>
</evidence>
<dbReference type="InterPro" id="IPR033121">
    <property type="entry name" value="PEPTIDASE_A1"/>
</dbReference>
<evidence type="ECO:0000313" key="11">
    <source>
        <dbReference type="Proteomes" id="UP000287651"/>
    </source>
</evidence>
<gene>
    <name evidence="10" type="ORF">B296_00024234</name>
</gene>
<dbReference type="PRINTS" id="PR00792">
    <property type="entry name" value="PEPSIN"/>
</dbReference>
<dbReference type="InterPro" id="IPR034161">
    <property type="entry name" value="Pepsin-like_plant"/>
</dbReference>
<dbReference type="Proteomes" id="UP000287651">
    <property type="component" value="Unassembled WGS sequence"/>
</dbReference>
<evidence type="ECO:0000259" key="9">
    <source>
        <dbReference type="PROSITE" id="PS51767"/>
    </source>
</evidence>
<name>A0A426Z4B0_ENSVE</name>
<keyword evidence="3 7" id="KW-0064">Aspartyl protease</keyword>
<evidence type="ECO:0000256" key="6">
    <source>
        <dbReference type="PIRSR" id="PIRSR601461-1"/>
    </source>
</evidence>
<evidence type="ECO:0000256" key="1">
    <source>
        <dbReference type="ARBA" id="ARBA00007447"/>
    </source>
</evidence>
<keyword evidence="5" id="KW-0325">Glycoprotein</keyword>
<dbReference type="EMBL" id="AMZH03008487">
    <property type="protein sequence ID" value="RRT58825.1"/>
    <property type="molecule type" value="Genomic_DNA"/>
</dbReference>
<feature type="signal peptide" evidence="8">
    <location>
        <begin position="1"/>
        <end position="21"/>
    </location>
</feature>
<dbReference type="InterPro" id="IPR051708">
    <property type="entry name" value="Plant_Aspart_Prot_A1"/>
</dbReference>
<dbReference type="GO" id="GO:0006508">
    <property type="term" value="P:proteolysis"/>
    <property type="evidence" value="ECO:0007669"/>
    <property type="project" value="UniProtKB-KW"/>
</dbReference>
<comment type="caution">
    <text evidence="10">The sequence shown here is derived from an EMBL/GenBank/DDBJ whole genome shotgun (WGS) entry which is preliminary data.</text>
</comment>
<protein>
    <recommendedName>
        <fullName evidence="9">Peptidase A1 domain-containing protein</fullName>
    </recommendedName>
</protein>
<dbReference type="Pfam" id="PF14543">
    <property type="entry name" value="TAXi_N"/>
    <property type="match status" value="1"/>
</dbReference>
<feature type="chain" id="PRO_5019435971" description="Peptidase A1 domain-containing protein" evidence="8">
    <location>
        <begin position="22"/>
        <end position="430"/>
    </location>
</feature>
<evidence type="ECO:0000256" key="5">
    <source>
        <dbReference type="ARBA" id="ARBA00023180"/>
    </source>
</evidence>
<dbReference type="GO" id="GO:0004190">
    <property type="term" value="F:aspartic-type endopeptidase activity"/>
    <property type="evidence" value="ECO:0007669"/>
    <property type="project" value="UniProtKB-KW"/>
</dbReference>
<sequence length="430" mass="47198">MATVFSLLLVVLLSHAPSAFPATTTTTATTGFRVAITRTHSPNSFTFKERFHRAVQRSRRRREVLKLAKYSRHDVEAVFKWGDSEYLIELAIGTPMQPITAILDTGSDLIWTQCTPCIRCLPQPSPYYKPSTSSTYSVLPCSSPSCSGVGHRCNQKACQYDTSYGDNTETRGFLATETLTFGRKRVPGLTFGCGIWNNGTLSGSTGIVGLGRGTLSLPSQLHPRRFSYCLTPYNSSSTGHLFLGSKAKLGRRHRGGHVQTTPMLPSPSAVPFNTYYYLPIQGISLGRTLLPIPKTAFQIKKDGNGGMIIDSGTLLTIVDPAAFHVIVKKILSLVHLPVATSTDELLCFSWTPGLHRLPEMPDMVFHFDGADMVVPKDKYMISDPEEGLCLAIMSGEGTSILGNYMQQDMHILYDLKANSLSFADARCDQL</sequence>
<dbReference type="AlphaFoldDB" id="A0A426Z4B0"/>
<dbReference type="PANTHER" id="PTHR47967">
    <property type="entry name" value="OS07G0603500 PROTEIN-RELATED"/>
    <property type="match status" value="1"/>
</dbReference>
<comment type="similarity">
    <text evidence="1 7">Belongs to the peptidase A1 family.</text>
</comment>
<dbReference type="PANTHER" id="PTHR47967:SF129">
    <property type="entry name" value="OS08G0469000 PROTEIN"/>
    <property type="match status" value="1"/>
</dbReference>
<proteinExistence type="inferred from homology"/>
<feature type="active site" evidence="6">
    <location>
        <position position="104"/>
    </location>
</feature>
<evidence type="ECO:0000313" key="10">
    <source>
        <dbReference type="EMBL" id="RRT58825.1"/>
    </source>
</evidence>
<dbReference type="PROSITE" id="PS00141">
    <property type="entry name" value="ASP_PROTEASE"/>
    <property type="match status" value="1"/>
</dbReference>
<dbReference type="InterPro" id="IPR001461">
    <property type="entry name" value="Aspartic_peptidase_A1"/>
</dbReference>
<dbReference type="GO" id="GO:0005576">
    <property type="term" value="C:extracellular region"/>
    <property type="evidence" value="ECO:0007669"/>
    <property type="project" value="TreeGrafter"/>
</dbReference>
<dbReference type="InterPro" id="IPR032861">
    <property type="entry name" value="TAXi_N"/>
</dbReference>
<accession>A0A426Z4B0</accession>
<dbReference type="InterPro" id="IPR001969">
    <property type="entry name" value="Aspartic_peptidase_AS"/>
</dbReference>
<feature type="active site" evidence="6">
    <location>
        <position position="310"/>
    </location>
</feature>
<keyword evidence="4 7" id="KW-0378">Hydrolase</keyword>
<dbReference type="InterPro" id="IPR032799">
    <property type="entry name" value="TAXi_C"/>
</dbReference>
<dbReference type="InterPro" id="IPR021109">
    <property type="entry name" value="Peptidase_aspartic_dom_sf"/>
</dbReference>
<feature type="domain" description="Peptidase A1" evidence="9">
    <location>
        <begin position="86"/>
        <end position="423"/>
    </location>
</feature>
<dbReference type="SUPFAM" id="SSF50630">
    <property type="entry name" value="Acid proteases"/>
    <property type="match status" value="1"/>
</dbReference>
<dbReference type="PROSITE" id="PS51767">
    <property type="entry name" value="PEPTIDASE_A1"/>
    <property type="match status" value="1"/>
</dbReference>
<organism evidence="10 11">
    <name type="scientific">Ensete ventricosum</name>
    <name type="common">Abyssinian banana</name>
    <name type="synonym">Musa ensete</name>
    <dbReference type="NCBI Taxonomy" id="4639"/>
    <lineage>
        <taxon>Eukaryota</taxon>
        <taxon>Viridiplantae</taxon>
        <taxon>Streptophyta</taxon>
        <taxon>Embryophyta</taxon>
        <taxon>Tracheophyta</taxon>
        <taxon>Spermatophyta</taxon>
        <taxon>Magnoliopsida</taxon>
        <taxon>Liliopsida</taxon>
        <taxon>Zingiberales</taxon>
        <taxon>Musaceae</taxon>
        <taxon>Ensete</taxon>
    </lineage>
</organism>
<evidence type="ECO:0000256" key="2">
    <source>
        <dbReference type="ARBA" id="ARBA00022670"/>
    </source>
</evidence>
<keyword evidence="8" id="KW-0732">Signal</keyword>
<dbReference type="Gene3D" id="2.40.70.10">
    <property type="entry name" value="Acid Proteases"/>
    <property type="match status" value="2"/>
</dbReference>
<dbReference type="FunFam" id="2.40.70.10:FF:000031">
    <property type="entry name" value="Aspartyl protease AED1"/>
    <property type="match status" value="1"/>
</dbReference>
<dbReference type="FunFam" id="2.40.70.10:FF:000033">
    <property type="entry name" value="Aspartyl protease family protein"/>
    <property type="match status" value="1"/>
</dbReference>
<reference evidence="10 11" key="1">
    <citation type="journal article" date="2014" name="Agronomy (Basel)">
        <title>A Draft Genome Sequence for Ensete ventricosum, the Drought-Tolerant Tree Against Hunger.</title>
        <authorList>
            <person name="Harrison J."/>
            <person name="Moore K.A."/>
            <person name="Paszkiewicz K."/>
            <person name="Jones T."/>
            <person name="Grant M."/>
            <person name="Ambacheew D."/>
            <person name="Muzemil S."/>
            <person name="Studholme D.J."/>
        </authorList>
    </citation>
    <scope>NUCLEOTIDE SEQUENCE [LARGE SCALE GENOMIC DNA]</scope>
</reference>
<evidence type="ECO:0000256" key="4">
    <source>
        <dbReference type="ARBA" id="ARBA00022801"/>
    </source>
</evidence>
<dbReference type="Pfam" id="PF14541">
    <property type="entry name" value="TAXi_C"/>
    <property type="match status" value="1"/>
</dbReference>
<evidence type="ECO:0000256" key="3">
    <source>
        <dbReference type="ARBA" id="ARBA00022750"/>
    </source>
</evidence>